<dbReference type="EMBL" id="LSSK01000130">
    <property type="protein sequence ID" value="OMH84928.1"/>
    <property type="molecule type" value="Genomic_DNA"/>
</dbReference>
<feature type="domain" description="Tyrosine-protein phosphatase" evidence="1">
    <location>
        <begin position="531"/>
        <end position="813"/>
    </location>
</feature>
<evidence type="ECO:0000313" key="3">
    <source>
        <dbReference type="Proteomes" id="UP000188320"/>
    </source>
</evidence>
<dbReference type="AlphaFoldDB" id="A0A1R1PVF4"/>
<dbReference type="SUPFAM" id="SSF52799">
    <property type="entry name" value="(Phosphotyrosine protein) phosphatases II"/>
    <property type="match status" value="1"/>
</dbReference>
<reference evidence="3" key="1">
    <citation type="submission" date="2017-01" db="EMBL/GenBank/DDBJ databases">
        <authorList>
            <person name="Wang Y."/>
            <person name="White M."/>
            <person name="Kvist S."/>
            <person name="Moncalvo J.-M."/>
        </authorList>
    </citation>
    <scope>NUCLEOTIDE SEQUENCE [LARGE SCALE GENOMIC DNA]</scope>
    <source>
        <strain evidence="3">COL-18-3</strain>
    </source>
</reference>
<gene>
    <name evidence="2" type="ORF">AX774_g1541</name>
</gene>
<comment type="caution">
    <text evidence="2">The sequence shown here is derived from an EMBL/GenBank/DDBJ whole genome shotgun (WGS) entry which is preliminary data.</text>
</comment>
<name>A0A1R1PVF4_ZANCU</name>
<evidence type="ECO:0000313" key="2">
    <source>
        <dbReference type="EMBL" id="OMH84928.1"/>
    </source>
</evidence>
<dbReference type="Gene3D" id="3.90.190.10">
    <property type="entry name" value="Protein tyrosine phosphatase superfamily"/>
    <property type="match status" value="1"/>
</dbReference>
<accession>A0A1R1PVF4</accession>
<evidence type="ECO:0000259" key="1">
    <source>
        <dbReference type="PROSITE" id="PS50055"/>
    </source>
</evidence>
<protein>
    <recommendedName>
        <fullName evidence="1">Tyrosine-protein phosphatase domain-containing protein</fullName>
    </recommendedName>
</protein>
<dbReference type="Proteomes" id="UP000188320">
    <property type="component" value="Unassembled WGS sequence"/>
</dbReference>
<organism evidence="2 3">
    <name type="scientific">Zancudomyces culisetae</name>
    <name type="common">Gut fungus</name>
    <name type="synonym">Smittium culisetae</name>
    <dbReference type="NCBI Taxonomy" id="1213189"/>
    <lineage>
        <taxon>Eukaryota</taxon>
        <taxon>Fungi</taxon>
        <taxon>Fungi incertae sedis</taxon>
        <taxon>Zoopagomycota</taxon>
        <taxon>Kickxellomycotina</taxon>
        <taxon>Harpellomycetes</taxon>
        <taxon>Harpellales</taxon>
        <taxon>Legeriomycetaceae</taxon>
        <taxon>Zancudomyces</taxon>
    </lineage>
</organism>
<dbReference type="InterPro" id="IPR029021">
    <property type="entry name" value="Prot-tyrosine_phosphatase-like"/>
</dbReference>
<dbReference type="PROSITE" id="PS50055">
    <property type="entry name" value="TYR_PHOSPHATASE_PTP"/>
    <property type="match status" value="1"/>
</dbReference>
<dbReference type="SMART" id="SM00194">
    <property type="entry name" value="PTPc"/>
    <property type="match status" value="1"/>
</dbReference>
<dbReference type="Pfam" id="PF00102">
    <property type="entry name" value="Y_phosphatase"/>
    <property type="match status" value="1"/>
</dbReference>
<dbReference type="GO" id="GO:0004725">
    <property type="term" value="F:protein tyrosine phosphatase activity"/>
    <property type="evidence" value="ECO:0007669"/>
    <property type="project" value="InterPro"/>
</dbReference>
<sequence>MFNQNEYWEDYGILKLEARYSVRVLKLQASLTFKHYEVEKYKNSIAKPSAEYENVFPPSFKSKSVTPVPDLVSPKTKGKPMVQTKVNIKNNHTDKLADLVSITIEDTDFTENSRLVSGRTEVRDQLDECSDKKVSVIGSRDETDKKNVEPKHTAKEKNVLIQRITNIDGILSNLVEQDKSRDKDRFKSLAHLLATSKNKASSDEKKSTTKKDPTTLIRVASVNNDEIGLLKQLESLVYDSKKNTLKSKQISELSINSAIIENFNESFNKINTLYTSELTDWVTGVRSLSEASKKCESLFGRRISAKRLAKMMLKNKYLEKDPLSQKAKLFEYDMLILDMRLSELSCLLKIKNSITIEIFDKAIQKKNIYLGTFSSMCSILESNIKKMNKKNVKVVFYGDHIQSVSFHLSALCRLFSGKIDAFSLDCAIEEFSIQYPALVEGEASPFIKEVENCEKSKAMPLAEFTGNALDTCIAGNQETIQNLFCGMPGWLINRYNEYTYSAYGTDENTTGRLILKTAGIYDKLRALLVFRSEEFVNISDSTRSLSYLLEREFDFAEKIKNHITTENVCSLPYKRSIIDIEDESRLLNPFFLRFANFQRYIISQVPDTASILEFLNLIFKYKTKLVLFLGNCHKESPNLSIPLPKVLGKWHHFESDTTSKRRLYSVILNVDTSDIIFESIKIKHITIKGYSTQKDVKTTHLTMLEYLNWEDKITLKDIPALARLVEITNFENHNREYPGKRNDLLVSGPDVLGVVGTFCLIHTSLDVVESRGIRVKKCGDMVENIFLSFRRQHGGLVSTANQFLSAYACIIYRCLKKNKIPALDIIHFNPQSYKRFRRFNELMLNLAPPYSTATAFLANAIKMLADISCERFHEFMDMVIVHNSDNAEKEKVGIYITDADVLLSNPGLKQSFKMHYHYLVGKKFIQNALLVMFKDNIEVTEPALNPKALEGIYVLQLLKVLTRSLAAYVDSDSTAEALNELIYFLKDNKGRIKSRGRTLRCIVDGFISFQENDIGNLPV</sequence>
<proteinExistence type="predicted"/>
<dbReference type="InterPro" id="IPR000242">
    <property type="entry name" value="PTP_cat"/>
</dbReference>
<keyword evidence="3" id="KW-1185">Reference proteome</keyword>